<dbReference type="Pfam" id="PF05592">
    <property type="entry name" value="Bac_rhamnosid"/>
    <property type="match status" value="1"/>
</dbReference>
<dbReference type="Gene3D" id="2.60.40.10">
    <property type="entry name" value="Immunoglobulins"/>
    <property type="match status" value="1"/>
</dbReference>
<dbReference type="EMBL" id="FQVH01000003">
    <property type="protein sequence ID" value="SHE64236.1"/>
    <property type="molecule type" value="Genomic_DNA"/>
</dbReference>
<dbReference type="Pfam" id="PF08531">
    <property type="entry name" value="Bac_rhamnosid_N"/>
    <property type="match status" value="1"/>
</dbReference>
<dbReference type="SUPFAM" id="SSF48208">
    <property type="entry name" value="Six-hairpin glycosidases"/>
    <property type="match status" value="1"/>
</dbReference>
<evidence type="ECO:0000259" key="6">
    <source>
        <dbReference type="Pfam" id="PF17389"/>
    </source>
</evidence>
<dbReference type="EC" id="3.2.1.40" evidence="2"/>
<evidence type="ECO:0000313" key="9">
    <source>
        <dbReference type="Proteomes" id="UP000184088"/>
    </source>
</evidence>
<evidence type="ECO:0000256" key="1">
    <source>
        <dbReference type="ARBA" id="ARBA00001445"/>
    </source>
</evidence>
<dbReference type="GO" id="GO:0005975">
    <property type="term" value="P:carbohydrate metabolic process"/>
    <property type="evidence" value="ECO:0007669"/>
    <property type="project" value="InterPro"/>
</dbReference>
<dbReference type="InterPro" id="IPR035396">
    <property type="entry name" value="Bac_rhamnosid6H"/>
</dbReference>
<dbReference type="STRING" id="1121256.SAMN02746089_00584"/>
<organism evidence="8 9">
    <name type="scientific">Caldanaerobius fijiensis DSM 17918</name>
    <dbReference type="NCBI Taxonomy" id="1121256"/>
    <lineage>
        <taxon>Bacteria</taxon>
        <taxon>Bacillati</taxon>
        <taxon>Bacillota</taxon>
        <taxon>Clostridia</taxon>
        <taxon>Thermoanaerobacterales</taxon>
        <taxon>Thermoanaerobacteraceae</taxon>
        <taxon>Caldanaerobius</taxon>
    </lineage>
</organism>
<dbReference type="Gene3D" id="1.50.10.10">
    <property type="match status" value="1"/>
</dbReference>
<dbReference type="InterPro" id="IPR016007">
    <property type="entry name" value="Alpha_rhamnosid"/>
</dbReference>
<proteinExistence type="predicted"/>
<dbReference type="InterPro" id="IPR008902">
    <property type="entry name" value="Rhamnosid_concanavalin"/>
</dbReference>
<accession>A0A1M4V5H9</accession>
<name>A0A1M4V5H9_9THEO</name>
<feature type="domain" description="Alpha-L-rhamnosidase C-terminal" evidence="7">
    <location>
        <begin position="777"/>
        <end position="845"/>
    </location>
</feature>
<dbReference type="AlphaFoldDB" id="A0A1M4V5H9"/>
<reference evidence="8 9" key="1">
    <citation type="submission" date="2016-11" db="EMBL/GenBank/DDBJ databases">
        <authorList>
            <person name="Jaros S."/>
            <person name="Januszkiewicz K."/>
            <person name="Wedrychowicz H."/>
        </authorList>
    </citation>
    <scope>NUCLEOTIDE SEQUENCE [LARGE SCALE GENOMIC DNA]</scope>
    <source>
        <strain evidence="8 9">DSM 17918</strain>
    </source>
</reference>
<dbReference type="Pfam" id="PF17390">
    <property type="entry name" value="Bac_rhamnosid_C"/>
    <property type="match status" value="1"/>
</dbReference>
<evidence type="ECO:0000259" key="4">
    <source>
        <dbReference type="Pfam" id="PF05592"/>
    </source>
</evidence>
<evidence type="ECO:0000256" key="3">
    <source>
        <dbReference type="ARBA" id="ARBA00022801"/>
    </source>
</evidence>
<dbReference type="Pfam" id="PF17389">
    <property type="entry name" value="Bac_rhamnosid6H"/>
    <property type="match status" value="1"/>
</dbReference>
<dbReference type="InterPro" id="IPR013783">
    <property type="entry name" value="Ig-like_fold"/>
</dbReference>
<keyword evidence="9" id="KW-1185">Reference proteome</keyword>
<dbReference type="PIRSF" id="PIRSF010631">
    <property type="entry name" value="A-rhamnsds"/>
    <property type="match status" value="1"/>
</dbReference>
<dbReference type="InterPro" id="IPR035398">
    <property type="entry name" value="Bac_rhamnosid_C"/>
</dbReference>
<dbReference type="PANTHER" id="PTHR33307:SF6">
    <property type="entry name" value="ALPHA-RHAMNOSIDASE (EUROFUNG)-RELATED"/>
    <property type="match status" value="1"/>
</dbReference>
<dbReference type="InterPro" id="IPR013737">
    <property type="entry name" value="Bac_rhamnosid_N"/>
</dbReference>
<comment type="catalytic activity">
    <reaction evidence="1">
        <text>Hydrolysis of terminal non-reducing alpha-L-rhamnose residues in alpha-L-rhamnosides.</text>
        <dbReference type="EC" id="3.2.1.40"/>
    </reaction>
</comment>
<feature type="domain" description="Alpha-L-rhamnosidase six-hairpin glycosidase" evidence="6">
    <location>
        <begin position="442"/>
        <end position="774"/>
    </location>
</feature>
<sequence length="887" mass="100815">MNEKNIYAPYDLRCQYVREPLGLDSKRPLFSWVLKHDDMGQFQTAYQVIVSDDPELIERGQGNMWDSGVVQSGDTANVVYNGKELKSRTRYYWRVRWWDKNGDVSPYSEVAVFETAFLDQSDWRAKWIGNGSDQVFEAQSDGFKPQQNYQMRYGSLFRKEFIAKKPVKSARIYISGLGYYELHINGCRVGDRVLDPGQTDYKKTVLYSTYDVTGFLREGANAIGVMLGNGRYIANYGYGAPCLIAQLHIDYVDGTDDVVVTDDTWKVGDSPIRENGIYYGETYDARLEIDGWDMPGLDDSNWDNAVLVDAPGGRLTSQVMPPIKVCKVMQPVKMTNPAPGVYIFDFGQIFTGWVRIKVEGERGQVVRLRYSELMGDDGMLNFNVNRTAEATDTYILKGQGVEVFEPHFTYHGFRYVEVTGYPGTPALDCMEGRFVHTAVEPVGSFACSNDLINNIHKNIIYSQLCNLMSIPTDCPQRDERMGWMGDAQLTAEEAIYNFDMAAFYAKYLNDIKDSQKEDGSIPDVVPHYWSIYPADPAWGTAYITIAWEMYRYYGDTAILKEHYDSMKKWVEFLSSQEVDGLVNYVHYGEWCTPGSIPPKHTPREITSAFYYYHDVLILSEIAGIIGKYDDQKRLREKADKIREAFNKKYYNSERHFYGNNDQTSNTLGLQLGITPEGEEKAVVENLVKHVVEQADYHFDTGIIGTKYILDTLSDYGYVDAAYKMMTQESYPSFGYMIREGATTLWERWEKLTGSGMNSQNHIMFGTVDAWLYKDLAGIKLGKPGWEEVIIKPVIPKGLKHAAASTKTIRGVIKSAWAIEDGEFTLEVAIPVNSKAKVYIPELWENKSLSIEGKEGPIEGFGVKDTVECGRKYYLVELGSGNYCIKLK</sequence>
<dbReference type="Proteomes" id="UP000184088">
    <property type="component" value="Unassembled WGS sequence"/>
</dbReference>
<dbReference type="Gene3D" id="2.60.420.10">
    <property type="entry name" value="Maltose phosphorylase, domain 3"/>
    <property type="match status" value="1"/>
</dbReference>
<gene>
    <name evidence="8" type="ORF">SAMN02746089_00584</name>
</gene>
<evidence type="ECO:0000313" key="8">
    <source>
        <dbReference type="EMBL" id="SHE64236.1"/>
    </source>
</evidence>
<protein>
    <recommendedName>
        <fullName evidence="2">alpha-L-rhamnosidase</fullName>
        <ecNumber evidence="2">3.2.1.40</ecNumber>
    </recommendedName>
</protein>
<dbReference type="RefSeq" id="WP_073341620.1">
    <property type="nucleotide sequence ID" value="NZ_FQVH01000003.1"/>
</dbReference>
<dbReference type="Pfam" id="PF25788">
    <property type="entry name" value="Ig_Rha78A_N"/>
    <property type="match status" value="1"/>
</dbReference>
<feature type="domain" description="Bacterial alpha-L-rhamnosidase N-terminal" evidence="5">
    <location>
        <begin position="165"/>
        <end position="326"/>
    </location>
</feature>
<evidence type="ECO:0000259" key="7">
    <source>
        <dbReference type="Pfam" id="PF17390"/>
    </source>
</evidence>
<dbReference type="PANTHER" id="PTHR33307">
    <property type="entry name" value="ALPHA-RHAMNOSIDASE (EUROFUNG)"/>
    <property type="match status" value="1"/>
</dbReference>
<dbReference type="InterPro" id="IPR008928">
    <property type="entry name" value="6-hairpin_glycosidase_sf"/>
</dbReference>
<dbReference type="GO" id="GO:0030596">
    <property type="term" value="F:alpha-L-rhamnosidase activity"/>
    <property type="evidence" value="ECO:0007669"/>
    <property type="project" value="UniProtKB-EC"/>
</dbReference>
<dbReference type="Gene3D" id="2.60.120.260">
    <property type="entry name" value="Galactose-binding domain-like"/>
    <property type="match status" value="2"/>
</dbReference>
<evidence type="ECO:0000256" key="2">
    <source>
        <dbReference type="ARBA" id="ARBA00012652"/>
    </source>
</evidence>
<evidence type="ECO:0000259" key="5">
    <source>
        <dbReference type="Pfam" id="PF08531"/>
    </source>
</evidence>
<keyword evidence="3" id="KW-0378">Hydrolase</keyword>
<feature type="domain" description="Alpha-L-rhamnosidase concanavalin-like" evidence="4">
    <location>
        <begin position="338"/>
        <end position="436"/>
    </location>
</feature>
<dbReference type="InterPro" id="IPR012341">
    <property type="entry name" value="6hp_glycosidase-like_sf"/>
</dbReference>